<accession>A0A2N1J4G1</accession>
<sequence>MSKIFSFCLIFLTVFLTHVFIISYEFNKDTKVKIKNLSKDVTNIDFVKLEKKQEFVSNKIKPIKEEKTQNRVLKKTVIPKKNLVKKEDIKKELKKEEVVKNSKKYIKKQEVNRSKDKLQQKSLVKKQKENSLEKKHIKLYISYVRSVVEKNKFYPRIAKAMKLEGNCLIKLKVLNSGKIETVEFEKPTHYKVLNKSTLKIFKSIENFKAFPKEISKKYLTLRVPISYKIKG</sequence>
<dbReference type="InterPro" id="IPR037682">
    <property type="entry name" value="TonB_C"/>
</dbReference>
<evidence type="ECO:0000259" key="10">
    <source>
        <dbReference type="PROSITE" id="PS52015"/>
    </source>
</evidence>
<evidence type="ECO:0000256" key="8">
    <source>
        <dbReference type="ARBA" id="ARBA00022989"/>
    </source>
</evidence>
<evidence type="ECO:0000256" key="5">
    <source>
        <dbReference type="ARBA" id="ARBA00022519"/>
    </source>
</evidence>
<dbReference type="GO" id="GO:0015031">
    <property type="term" value="P:protein transport"/>
    <property type="evidence" value="ECO:0007669"/>
    <property type="project" value="UniProtKB-KW"/>
</dbReference>
<feature type="domain" description="TonB C-terminal" evidence="10">
    <location>
        <begin position="139"/>
        <end position="231"/>
    </location>
</feature>
<dbReference type="PANTHER" id="PTHR33446">
    <property type="entry name" value="PROTEIN TONB-RELATED"/>
    <property type="match status" value="1"/>
</dbReference>
<organism evidence="11 12">
    <name type="scientific">Malaciobacter halophilus</name>
    <dbReference type="NCBI Taxonomy" id="197482"/>
    <lineage>
        <taxon>Bacteria</taxon>
        <taxon>Pseudomonadati</taxon>
        <taxon>Campylobacterota</taxon>
        <taxon>Epsilonproteobacteria</taxon>
        <taxon>Campylobacterales</taxon>
        <taxon>Arcobacteraceae</taxon>
        <taxon>Malaciobacter</taxon>
    </lineage>
</organism>
<comment type="caution">
    <text evidence="11">The sequence shown here is derived from an EMBL/GenBank/DDBJ whole genome shotgun (WGS) entry which is preliminary data.</text>
</comment>
<evidence type="ECO:0000256" key="2">
    <source>
        <dbReference type="ARBA" id="ARBA00006555"/>
    </source>
</evidence>
<keyword evidence="9" id="KW-0472">Membrane</keyword>
<dbReference type="GO" id="GO:0055085">
    <property type="term" value="P:transmembrane transport"/>
    <property type="evidence" value="ECO:0007669"/>
    <property type="project" value="InterPro"/>
</dbReference>
<dbReference type="GO" id="GO:0098797">
    <property type="term" value="C:plasma membrane protein complex"/>
    <property type="evidence" value="ECO:0007669"/>
    <property type="project" value="TreeGrafter"/>
</dbReference>
<evidence type="ECO:0000256" key="3">
    <source>
        <dbReference type="ARBA" id="ARBA00022448"/>
    </source>
</evidence>
<comment type="subcellular location">
    <subcellularLocation>
        <location evidence="1">Cell inner membrane</location>
        <topology evidence="1">Single-pass membrane protein</topology>
        <orientation evidence="1">Periplasmic side</orientation>
    </subcellularLocation>
</comment>
<keyword evidence="12" id="KW-1185">Reference proteome</keyword>
<dbReference type="KEGG" id="ahs:AHALO_1016"/>
<dbReference type="SUPFAM" id="SSF74653">
    <property type="entry name" value="TolA/TonB C-terminal domain"/>
    <property type="match status" value="1"/>
</dbReference>
<dbReference type="InterPro" id="IPR006260">
    <property type="entry name" value="TonB/TolA_C"/>
</dbReference>
<evidence type="ECO:0000256" key="6">
    <source>
        <dbReference type="ARBA" id="ARBA00022692"/>
    </source>
</evidence>
<gene>
    <name evidence="11" type="ORF">CP960_04015</name>
</gene>
<reference evidence="11 12" key="1">
    <citation type="submission" date="2017-09" db="EMBL/GenBank/DDBJ databases">
        <title>Genomics of the genus Arcobacter.</title>
        <authorList>
            <person name="Perez-Cataluna A."/>
            <person name="Figueras M.J."/>
            <person name="Salas-Masso N."/>
        </authorList>
    </citation>
    <scope>NUCLEOTIDE SEQUENCE [LARGE SCALE GENOMIC DNA]</scope>
    <source>
        <strain evidence="11 12">DSM 18005</strain>
    </source>
</reference>
<keyword evidence="6" id="KW-0812">Transmembrane</keyword>
<dbReference type="PROSITE" id="PS52015">
    <property type="entry name" value="TONB_CTD"/>
    <property type="match status" value="1"/>
</dbReference>
<dbReference type="AlphaFoldDB" id="A0A2N1J4G1"/>
<dbReference type="NCBIfam" id="TIGR01352">
    <property type="entry name" value="tonB_Cterm"/>
    <property type="match status" value="1"/>
</dbReference>
<keyword evidence="7" id="KW-0653">Protein transport</keyword>
<comment type="similarity">
    <text evidence="2">Belongs to the TonB family.</text>
</comment>
<evidence type="ECO:0000256" key="9">
    <source>
        <dbReference type="ARBA" id="ARBA00023136"/>
    </source>
</evidence>
<evidence type="ECO:0000256" key="4">
    <source>
        <dbReference type="ARBA" id="ARBA00022475"/>
    </source>
</evidence>
<evidence type="ECO:0000256" key="1">
    <source>
        <dbReference type="ARBA" id="ARBA00004383"/>
    </source>
</evidence>
<protein>
    <recommendedName>
        <fullName evidence="10">TonB C-terminal domain-containing protein</fullName>
    </recommendedName>
</protein>
<evidence type="ECO:0000256" key="7">
    <source>
        <dbReference type="ARBA" id="ARBA00022927"/>
    </source>
</evidence>
<dbReference type="Gene3D" id="3.30.1150.10">
    <property type="match status" value="1"/>
</dbReference>
<proteinExistence type="inferred from homology"/>
<keyword evidence="4" id="KW-1003">Cell membrane</keyword>
<evidence type="ECO:0000313" key="12">
    <source>
        <dbReference type="Proteomes" id="UP000233248"/>
    </source>
</evidence>
<dbReference type="EMBL" id="NXIF01000015">
    <property type="protein sequence ID" value="PKI81447.1"/>
    <property type="molecule type" value="Genomic_DNA"/>
</dbReference>
<dbReference type="Proteomes" id="UP000233248">
    <property type="component" value="Unassembled WGS sequence"/>
</dbReference>
<dbReference type="GO" id="GO:0031992">
    <property type="term" value="F:energy transducer activity"/>
    <property type="evidence" value="ECO:0007669"/>
    <property type="project" value="TreeGrafter"/>
</dbReference>
<dbReference type="PANTHER" id="PTHR33446:SF2">
    <property type="entry name" value="PROTEIN TONB"/>
    <property type="match status" value="1"/>
</dbReference>
<name>A0A2N1J4G1_9BACT</name>
<dbReference type="InterPro" id="IPR051045">
    <property type="entry name" value="TonB-dependent_transducer"/>
</dbReference>
<keyword evidence="8" id="KW-1133">Transmembrane helix</keyword>
<dbReference type="OrthoDB" id="5334999at2"/>
<dbReference type="RefSeq" id="WP_101183978.1">
    <property type="nucleotide sequence ID" value="NZ_CP031218.1"/>
</dbReference>
<evidence type="ECO:0000313" key="11">
    <source>
        <dbReference type="EMBL" id="PKI81447.1"/>
    </source>
</evidence>
<dbReference type="Pfam" id="PF03544">
    <property type="entry name" value="TonB_C"/>
    <property type="match status" value="1"/>
</dbReference>
<keyword evidence="5" id="KW-0997">Cell inner membrane</keyword>
<keyword evidence="3" id="KW-0813">Transport</keyword>